<gene>
    <name evidence="2" type="ORF">MM415B02178_0009</name>
</gene>
<keyword evidence="1" id="KW-0812">Transmembrane</keyword>
<organism evidence="2">
    <name type="scientific">viral metagenome</name>
    <dbReference type="NCBI Taxonomy" id="1070528"/>
    <lineage>
        <taxon>unclassified sequences</taxon>
        <taxon>metagenomes</taxon>
        <taxon>organismal metagenomes</taxon>
    </lineage>
</organism>
<accession>A0A6M3KUB3</accession>
<sequence length="137" mass="15678">MKISIKQYKATKFLILIGGAKEIFARLSFYIQIGTISMVAVSFWDTGIIRGFRAENEWMTFGVFLAIIVLAGLILLTLEYVYVMPGSYAFGNEQFNKHQNEITETVRELKIKQELDSMKLDEIYRIVVEGKINGKRG</sequence>
<feature type="transmembrane region" description="Helical" evidence="1">
    <location>
        <begin position="29"/>
        <end position="52"/>
    </location>
</feature>
<proteinExistence type="predicted"/>
<dbReference type="AlphaFoldDB" id="A0A6M3KUB3"/>
<protein>
    <submittedName>
        <fullName evidence="2">Uncharacterized protein</fullName>
    </submittedName>
</protein>
<feature type="transmembrane region" description="Helical" evidence="1">
    <location>
        <begin position="58"/>
        <end position="78"/>
    </location>
</feature>
<evidence type="ECO:0000256" key="1">
    <source>
        <dbReference type="SAM" id="Phobius"/>
    </source>
</evidence>
<evidence type="ECO:0000313" key="2">
    <source>
        <dbReference type="EMBL" id="QJA85753.1"/>
    </source>
</evidence>
<keyword evidence="1" id="KW-0472">Membrane</keyword>
<reference evidence="2" key="1">
    <citation type="submission" date="2020-03" db="EMBL/GenBank/DDBJ databases">
        <title>The deep terrestrial virosphere.</title>
        <authorList>
            <person name="Holmfeldt K."/>
            <person name="Nilsson E."/>
            <person name="Simone D."/>
            <person name="Lopez-Fernandez M."/>
            <person name="Wu X."/>
            <person name="de Brujin I."/>
            <person name="Lundin D."/>
            <person name="Andersson A."/>
            <person name="Bertilsson S."/>
            <person name="Dopson M."/>
        </authorList>
    </citation>
    <scope>NUCLEOTIDE SEQUENCE</scope>
    <source>
        <strain evidence="2">MM415B02178</strain>
    </source>
</reference>
<keyword evidence="1" id="KW-1133">Transmembrane helix</keyword>
<dbReference type="EMBL" id="MT142593">
    <property type="protein sequence ID" value="QJA85753.1"/>
    <property type="molecule type" value="Genomic_DNA"/>
</dbReference>
<name>A0A6M3KUB3_9ZZZZ</name>